<comment type="caution">
    <text evidence="2">The sequence shown here is derived from an EMBL/GenBank/DDBJ whole genome shotgun (WGS) entry which is preliminary data.</text>
</comment>
<reference evidence="3" key="1">
    <citation type="submission" date="2015-07" db="EMBL/GenBank/DDBJ databases">
        <authorList>
            <person name="Teixeira M.M."/>
            <person name="Souza R.C."/>
            <person name="Almeida L.G."/>
            <person name="Vicente V.A."/>
            <person name="de Hoog S."/>
            <person name="Bocca A.L."/>
            <person name="de Almeida S.R."/>
            <person name="Vasconcelos A.T."/>
            <person name="Felipe M.S."/>
        </authorList>
    </citation>
    <scope>NUCLEOTIDE SEQUENCE [LARGE SCALE GENOMIC DNA]</scope>
    <source>
        <strain evidence="3">KSF</strain>
    </source>
</reference>
<dbReference type="VEuPathDB" id="FungiDB:CLCR_08947"/>
<accession>A0A1C1CSV7</accession>
<organism evidence="2 3">
    <name type="scientific">Cladophialophora carrionii</name>
    <dbReference type="NCBI Taxonomy" id="86049"/>
    <lineage>
        <taxon>Eukaryota</taxon>
        <taxon>Fungi</taxon>
        <taxon>Dikarya</taxon>
        <taxon>Ascomycota</taxon>
        <taxon>Pezizomycotina</taxon>
        <taxon>Eurotiomycetes</taxon>
        <taxon>Chaetothyriomycetidae</taxon>
        <taxon>Chaetothyriales</taxon>
        <taxon>Herpotrichiellaceae</taxon>
        <taxon>Cladophialophora</taxon>
    </lineage>
</organism>
<evidence type="ECO:0000313" key="3">
    <source>
        <dbReference type="Proteomes" id="UP000094526"/>
    </source>
</evidence>
<feature type="compositionally biased region" description="Polar residues" evidence="1">
    <location>
        <begin position="231"/>
        <end position="243"/>
    </location>
</feature>
<gene>
    <name evidence="2" type="ORF">CLCR_08947</name>
</gene>
<keyword evidence="3" id="KW-1185">Reference proteome</keyword>
<proteinExistence type="predicted"/>
<sequence>MGLGLSSLERTLNQADPEIAAVVQSARNMLESSKIEPAYVQGWFRPDNEYSKRLEEKLQGMGLPELVEAFFYRNETRALYGDRVIIPRRSAPKGQEPSASRQKLEDTPYPEVSERMNYKQESQKKHGEQEEARRNRHRSCQHDSHARCPEVAAECGAEHAKSIKDTRTQAGKGPGKDEQLYAAIYTQEIAARLVQALNDRCIRAETTVRLLLQSLQPPGRNASSRAPDADYSQSASPRTSFSKPSYVGIKRRRGDDMEDSYPRQRAWTRIRRDSDSFDSRSSSTTE</sequence>
<feature type="region of interest" description="Disordered" evidence="1">
    <location>
        <begin position="217"/>
        <end position="286"/>
    </location>
</feature>
<dbReference type="VEuPathDB" id="FungiDB:G647_06546"/>
<dbReference type="Proteomes" id="UP000094526">
    <property type="component" value="Unassembled WGS sequence"/>
</dbReference>
<feature type="region of interest" description="Disordered" evidence="1">
    <location>
        <begin position="90"/>
        <end position="146"/>
    </location>
</feature>
<feature type="compositionally biased region" description="Basic and acidic residues" evidence="1">
    <location>
        <begin position="102"/>
        <end position="133"/>
    </location>
</feature>
<dbReference type="OrthoDB" id="4161012at2759"/>
<name>A0A1C1CSV7_9EURO</name>
<evidence type="ECO:0000313" key="2">
    <source>
        <dbReference type="EMBL" id="OCT51547.1"/>
    </source>
</evidence>
<protein>
    <submittedName>
        <fullName evidence="2">Uncharacterized protein</fullName>
    </submittedName>
</protein>
<dbReference type="EMBL" id="LGRB01000009">
    <property type="protein sequence ID" value="OCT51547.1"/>
    <property type="molecule type" value="Genomic_DNA"/>
</dbReference>
<evidence type="ECO:0000256" key="1">
    <source>
        <dbReference type="SAM" id="MobiDB-lite"/>
    </source>
</evidence>
<dbReference type="AlphaFoldDB" id="A0A1C1CSV7"/>